<dbReference type="Pfam" id="PF04773">
    <property type="entry name" value="FecR"/>
    <property type="match status" value="1"/>
</dbReference>
<organism evidence="5 8">
    <name type="scientific">Pseudomonas delhiensis</name>
    <dbReference type="NCBI Taxonomy" id="366289"/>
    <lineage>
        <taxon>Bacteria</taxon>
        <taxon>Pseudomonadati</taxon>
        <taxon>Pseudomonadota</taxon>
        <taxon>Gammaproteobacteria</taxon>
        <taxon>Pseudomonadales</taxon>
        <taxon>Pseudomonadaceae</taxon>
        <taxon>Pseudomonas</taxon>
    </lineage>
</organism>
<dbReference type="Proteomes" id="UP000199693">
    <property type="component" value="Unassembled WGS sequence"/>
</dbReference>
<evidence type="ECO:0000313" key="5">
    <source>
        <dbReference type="EMBL" id="SDK59161.1"/>
    </source>
</evidence>
<sequence length="305" mass="33182">MSRIDLENQALDWLVELHSGRVEAGRRREFAQWRAQSPAHESAARSAEALWGALPATRAARRHRLLRPRRLAVVAAAACVAALAVAVALPTPVAGIYADYATRTGERRLVELADGSRVWLNSASALSVDFSASRRSLHLYGGEALFEVARDAQRPFVVHAGDGEVTAVGTRFDVDSRGPGVQVAVTEGVVRVEAGGQPAVRLAAGERLAYQAAPGPVQPLDLDSASAWQRGKLIFNQRPLGEVLAELERYLPGRILLTDEVLRRHKVSGVFDLDDPDALLQTLQRLQPVRVTRLPWLVVVRPVSS</sequence>
<proteinExistence type="predicted"/>
<reference evidence="5 8" key="1">
    <citation type="submission" date="2016-10" db="EMBL/GenBank/DDBJ databases">
        <authorList>
            <person name="de Groot N.N."/>
        </authorList>
    </citation>
    <scope>NUCLEOTIDE SEQUENCE [LARGE SCALE GENOMIC DNA]</scope>
    <source>
        <strain evidence="5 8">CCM 7361</strain>
    </source>
</reference>
<dbReference type="Gene3D" id="2.60.120.1440">
    <property type="match status" value="1"/>
</dbReference>
<dbReference type="PANTHER" id="PTHR30273">
    <property type="entry name" value="PERIPLASMIC SIGNAL SENSOR AND SIGMA FACTOR ACTIVATOR FECR-RELATED"/>
    <property type="match status" value="1"/>
</dbReference>
<evidence type="ECO:0000259" key="2">
    <source>
        <dbReference type="Pfam" id="PF04773"/>
    </source>
</evidence>
<evidence type="ECO:0000256" key="1">
    <source>
        <dbReference type="SAM" id="Phobius"/>
    </source>
</evidence>
<evidence type="ECO:0000259" key="4">
    <source>
        <dbReference type="Pfam" id="PF16344"/>
    </source>
</evidence>
<dbReference type="AlphaFoldDB" id="A0A239L6G1"/>
<keyword evidence="1" id="KW-1133">Transmembrane helix</keyword>
<evidence type="ECO:0000259" key="3">
    <source>
        <dbReference type="Pfam" id="PF16220"/>
    </source>
</evidence>
<dbReference type="Gene3D" id="3.55.50.30">
    <property type="match status" value="1"/>
</dbReference>
<keyword evidence="1" id="KW-0812">Transmembrane</keyword>
<gene>
    <name evidence="5" type="ORF">SAMN05216189_104337</name>
    <name evidence="6" type="ORF">SAMN06295949_11918</name>
</gene>
<name>A0A239L6G1_9PSED</name>
<feature type="transmembrane region" description="Helical" evidence="1">
    <location>
        <begin position="71"/>
        <end position="89"/>
    </location>
</feature>
<feature type="domain" description="FecR N-terminal" evidence="3">
    <location>
        <begin position="9"/>
        <end position="50"/>
    </location>
</feature>
<dbReference type="Pfam" id="PF16344">
    <property type="entry name" value="FecR_C"/>
    <property type="match status" value="1"/>
</dbReference>
<feature type="domain" description="Protein FecR C-terminal" evidence="4">
    <location>
        <begin position="232"/>
        <end position="291"/>
    </location>
</feature>
<dbReference type="GO" id="GO:0016989">
    <property type="term" value="F:sigma factor antagonist activity"/>
    <property type="evidence" value="ECO:0007669"/>
    <property type="project" value="TreeGrafter"/>
</dbReference>
<dbReference type="PIRSF" id="PIRSF018266">
    <property type="entry name" value="FecR"/>
    <property type="match status" value="1"/>
</dbReference>
<dbReference type="InterPro" id="IPR006860">
    <property type="entry name" value="FecR"/>
</dbReference>
<evidence type="ECO:0000313" key="8">
    <source>
        <dbReference type="Proteomes" id="UP000199693"/>
    </source>
</evidence>
<dbReference type="EMBL" id="FNEC01000043">
    <property type="protein sequence ID" value="SDK59161.1"/>
    <property type="molecule type" value="Genomic_DNA"/>
</dbReference>
<reference evidence="6 7" key="2">
    <citation type="submission" date="2017-06" db="EMBL/GenBank/DDBJ databases">
        <authorList>
            <person name="Varghese N."/>
            <person name="Submissions S."/>
        </authorList>
    </citation>
    <scope>NUCLEOTIDE SEQUENCE [LARGE SCALE GENOMIC DNA]</scope>
    <source>
        <strain evidence="6 7">RLD-1</strain>
    </source>
</reference>
<dbReference type="PANTHER" id="PTHR30273:SF2">
    <property type="entry name" value="PROTEIN FECR"/>
    <property type="match status" value="1"/>
</dbReference>
<feature type="domain" description="FecR protein" evidence="2">
    <location>
        <begin position="99"/>
        <end position="191"/>
    </location>
</feature>
<dbReference type="Proteomes" id="UP000198309">
    <property type="component" value="Unassembled WGS sequence"/>
</dbReference>
<keyword evidence="1" id="KW-0472">Membrane</keyword>
<evidence type="ECO:0000313" key="7">
    <source>
        <dbReference type="Proteomes" id="UP000198309"/>
    </source>
</evidence>
<keyword evidence="7" id="KW-1185">Reference proteome</keyword>
<dbReference type="EMBL" id="FZPC01000019">
    <property type="protein sequence ID" value="SNT26177.1"/>
    <property type="molecule type" value="Genomic_DNA"/>
</dbReference>
<dbReference type="Pfam" id="PF16220">
    <property type="entry name" value="DUF4880"/>
    <property type="match status" value="1"/>
</dbReference>
<protein>
    <submittedName>
        <fullName evidence="5">FecR family protein</fullName>
    </submittedName>
</protein>
<dbReference type="InterPro" id="IPR032623">
    <property type="entry name" value="FecR_N"/>
</dbReference>
<evidence type="ECO:0000313" key="6">
    <source>
        <dbReference type="EMBL" id="SNT26177.1"/>
    </source>
</evidence>
<dbReference type="RefSeq" id="WP_089392748.1">
    <property type="nucleotide sequence ID" value="NZ_FNEC01000043.1"/>
</dbReference>
<accession>A0A239L6G1</accession>
<dbReference type="InterPro" id="IPR032508">
    <property type="entry name" value="FecR_C"/>
</dbReference>
<dbReference type="InterPro" id="IPR012373">
    <property type="entry name" value="Ferrdict_sens_TM"/>
</dbReference>